<evidence type="ECO:0000313" key="2">
    <source>
        <dbReference type="Proteomes" id="UP000326354"/>
    </source>
</evidence>
<dbReference type="InterPro" id="IPR013325">
    <property type="entry name" value="RNA_pol_sigma_r2"/>
</dbReference>
<reference evidence="1 2" key="1">
    <citation type="submission" date="2019-08" db="EMBL/GenBank/DDBJ databases">
        <title>Complete genome sequence of Candidatus Uab amorphum.</title>
        <authorList>
            <person name="Shiratori T."/>
            <person name="Suzuki S."/>
            <person name="Kakizawa Y."/>
            <person name="Ishida K."/>
        </authorList>
    </citation>
    <scope>NUCLEOTIDE SEQUENCE [LARGE SCALE GENOMIC DNA]</scope>
    <source>
        <strain evidence="1 2">SRT547</strain>
    </source>
</reference>
<dbReference type="GO" id="GO:0003700">
    <property type="term" value="F:DNA-binding transcription factor activity"/>
    <property type="evidence" value="ECO:0007669"/>
    <property type="project" value="InterPro"/>
</dbReference>
<dbReference type="EMBL" id="AP019860">
    <property type="protein sequence ID" value="BBM86930.1"/>
    <property type="molecule type" value="Genomic_DNA"/>
</dbReference>
<dbReference type="SUPFAM" id="SSF88946">
    <property type="entry name" value="Sigma2 domain of RNA polymerase sigma factors"/>
    <property type="match status" value="1"/>
</dbReference>
<dbReference type="OrthoDB" id="270411at2"/>
<dbReference type="GO" id="GO:0006352">
    <property type="term" value="P:DNA-templated transcription initiation"/>
    <property type="evidence" value="ECO:0007669"/>
    <property type="project" value="InterPro"/>
</dbReference>
<dbReference type="KEGG" id="uam:UABAM_05332"/>
<keyword evidence="2" id="KW-1185">Reference proteome</keyword>
<proteinExistence type="predicted"/>
<accession>A0A5S9ITM1</accession>
<name>A0A5S9ITM1_UABAM</name>
<dbReference type="Proteomes" id="UP000326354">
    <property type="component" value="Chromosome"/>
</dbReference>
<gene>
    <name evidence="1" type="ORF">UABAM_05332</name>
</gene>
<dbReference type="Gene3D" id="1.10.1740.10">
    <property type="match status" value="1"/>
</dbReference>
<protein>
    <submittedName>
        <fullName evidence="1">RNA polymerase subunit sigma-24</fullName>
    </submittedName>
</protein>
<evidence type="ECO:0000313" key="1">
    <source>
        <dbReference type="EMBL" id="BBM86930.1"/>
    </source>
</evidence>
<dbReference type="RefSeq" id="WP_151970966.1">
    <property type="nucleotide sequence ID" value="NZ_AP019860.1"/>
</dbReference>
<sequence>MWKTTRWSQILEAQQQNSKALEKLCQDYWPCIYKFADQRYRGLEIEDLVQDFFAKFLENKWIERVCKNKGKFRTFLITTFVRFVRDERVQKQSKFENNMCSFITEEEMNSFNSYWVENLLELTNQRMYEYYLHKDRCEYVIFRIYYYPPQSAFFRNEDIFTDVLLERIRQNSTTVDRLVYREVNSNSSYSLSQAFNKLISGRCFTAADESDYLFDEIDLKNKKFFIGELHKVFHQYKFTEHNLTSVLNELIQDENLAQQLDDQQKNTGHIRQNRCLLENQYPQYIEKHSIKVNRKYFDKYYHNFVVPLFLHKPSYLQMAEYFGISKHYVEKAMKSSTQVYKKLLRDEVSRYVCPQDIVSEIRYLQDLML</sequence>
<dbReference type="AlphaFoldDB" id="A0A5S9ITM1"/>
<organism evidence="1 2">
    <name type="scientific">Uabimicrobium amorphum</name>
    <dbReference type="NCBI Taxonomy" id="2596890"/>
    <lineage>
        <taxon>Bacteria</taxon>
        <taxon>Pseudomonadati</taxon>
        <taxon>Planctomycetota</taxon>
        <taxon>Candidatus Uabimicrobiia</taxon>
        <taxon>Candidatus Uabimicrobiales</taxon>
        <taxon>Candidatus Uabimicrobiaceae</taxon>
        <taxon>Candidatus Uabimicrobium</taxon>
    </lineage>
</organism>